<evidence type="ECO:0000313" key="3">
    <source>
        <dbReference type="Proteomes" id="UP000326565"/>
    </source>
</evidence>
<dbReference type="Gene3D" id="3.40.50.1580">
    <property type="entry name" value="Nucleoside phosphorylase domain"/>
    <property type="match status" value="1"/>
</dbReference>
<evidence type="ECO:0000313" key="2">
    <source>
        <dbReference type="EMBL" id="KAB8071936.1"/>
    </source>
</evidence>
<dbReference type="EMBL" id="ML732259">
    <property type="protein sequence ID" value="KAB8071936.1"/>
    <property type="molecule type" value="Genomic_DNA"/>
</dbReference>
<dbReference type="Proteomes" id="UP000326565">
    <property type="component" value="Unassembled WGS sequence"/>
</dbReference>
<feature type="compositionally biased region" description="Basic and acidic residues" evidence="1">
    <location>
        <begin position="498"/>
        <end position="507"/>
    </location>
</feature>
<evidence type="ECO:0000256" key="1">
    <source>
        <dbReference type="SAM" id="MobiDB-lite"/>
    </source>
</evidence>
<proteinExistence type="predicted"/>
<dbReference type="InterPro" id="IPR053137">
    <property type="entry name" value="NLR-like"/>
</dbReference>
<dbReference type="GO" id="GO:0003824">
    <property type="term" value="F:catalytic activity"/>
    <property type="evidence" value="ECO:0007669"/>
    <property type="project" value="InterPro"/>
</dbReference>
<feature type="compositionally biased region" description="Polar residues" evidence="1">
    <location>
        <begin position="535"/>
        <end position="550"/>
    </location>
</feature>
<name>A0A5N5WTQ8_9EURO</name>
<dbReference type="OrthoDB" id="1577640at2759"/>
<sequence>MLDSSVPDDSEFTIGWICSLFKEYIAAREVLDEIYDESTSAPKNNPNRYTRGRIGSHKVVVGCLSAGRYGLVSTSGVAEDMKGRFPCVCLVLVVGIASGAPSAKHDVRLGDVVIGTKVVQYSLGRRAFDTFNFARHASSPPRALLHAVTALKSRLAYGLDLHEKVERVFTRSPTIEATFTRPDAHTDRLYKSQYVHLDGCVCLGDSKHQASQLVQRDPRETTRIEVHHGVVGSASQVIKHAITRDHIAHGLDAICFELNTAGLKDTFGWIPIRGICDYSDSHKNEYWHGYAAAAAAVCAKELLLTISSDNMTNSTAERQTEKEIPLVHDSFVDLRRAPHGLRIAILNLLTGIYLLLALLGRVTWSLYMWIVLISSHLRSPEAKPSGNEVRPREGSQQHSGDDPIHINLHIEQEPMFSPETESGDEWIETHQQDQPEFAAIQWNSDDGRIALNSTAVLVKPARALMGKDSANSIDMHIPNNSGRPSPHRDSSCDPLDTSPDRSRHPSAPEEVSPSSDAPKPPVPPRSKKPRGYVSRRNTQIPVPSSTAKKNKYFSENSDAQAMEHGQTPEDIVSLIKELQGRASV</sequence>
<keyword evidence="3" id="KW-1185">Reference proteome</keyword>
<dbReference type="GO" id="GO:0009116">
    <property type="term" value="P:nucleoside metabolic process"/>
    <property type="evidence" value="ECO:0007669"/>
    <property type="project" value="InterPro"/>
</dbReference>
<organism evidence="2 3">
    <name type="scientific">Aspergillus leporis</name>
    <dbReference type="NCBI Taxonomy" id="41062"/>
    <lineage>
        <taxon>Eukaryota</taxon>
        <taxon>Fungi</taxon>
        <taxon>Dikarya</taxon>
        <taxon>Ascomycota</taxon>
        <taxon>Pezizomycotina</taxon>
        <taxon>Eurotiomycetes</taxon>
        <taxon>Eurotiomycetidae</taxon>
        <taxon>Eurotiales</taxon>
        <taxon>Aspergillaceae</taxon>
        <taxon>Aspergillus</taxon>
        <taxon>Aspergillus subgen. Circumdati</taxon>
    </lineage>
</organism>
<dbReference type="InterPro" id="IPR035994">
    <property type="entry name" value="Nucleoside_phosphorylase_sf"/>
</dbReference>
<feature type="region of interest" description="Disordered" evidence="1">
    <location>
        <begin position="379"/>
        <end position="403"/>
    </location>
</feature>
<dbReference type="AlphaFoldDB" id="A0A5N5WTQ8"/>
<dbReference type="PANTHER" id="PTHR46082:SF11">
    <property type="entry name" value="AAA+ ATPASE DOMAIN-CONTAINING PROTEIN-RELATED"/>
    <property type="match status" value="1"/>
</dbReference>
<feature type="region of interest" description="Disordered" evidence="1">
    <location>
        <begin position="469"/>
        <end position="550"/>
    </location>
</feature>
<dbReference type="PANTHER" id="PTHR46082">
    <property type="entry name" value="ATP/GTP-BINDING PROTEIN-RELATED"/>
    <property type="match status" value="1"/>
</dbReference>
<reference evidence="2 3" key="1">
    <citation type="submission" date="2019-04" db="EMBL/GenBank/DDBJ databases">
        <title>Friends and foes A comparative genomics study of 23 Aspergillus species from section Flavi.</title>
        <authorList>
            <consortium name="DOE Joint Genome Institute"/>
            <person name="Kjaerbolling I."/>
            <person name="Vesth T."/>
            <person name="Frisvad J.C."/>
            <person name="Nybo J.L."/>
            <person name="Theobald S."/>
            <person name="Kildgaard S."/>
            <person name="Isbrandt T."/>
            <person name="Kuo A."/>
            <person name="Sato A."/>
            <person name="Lyhne E.K."/>
            <person name="Kogle M.E."/>
            <person name="Wiebenga A."/>
            <person name="Kun R.S."/>
            <person name="Lubbers R.J."/>
            <person name="Makela M.R."/>
            <person name="Barry K."/>
            <person name="Chovatia M."/>
            <person name="Clum A."/>
            <person name="Daum C."/>
            <person name="Haridas S."/>
            <person name="He G."/>
            <person name="LaButti K."/>
            <person name="Lipzen A."/>
            <person name="Mondo S."/>
            <person name="Riley R."/>
            <person name="Salamov A."/>
            <person name="Simmons B.A."/>
            <person name="Magnuson J.K."/>
            <person name="Henrissat B."/>
            <person name="Mortensen U.H."/>
            <person name="Larsen T.O."/>
            <person name="Devries R.P."/>
            <person name="Grigoriev I.V."/>
            <person name="Machida M."/>
            <person name="Baker S.E."/>
            <person name="Andersen M.R."/>
        </authorList>
    </citation>
    <scope>NUCLEOTIDE SEQUENCE [LARGE SCALE GENOMIC DNA]</scope>
    <source>
        <strain evidence="2 3">CBS 151.66</strain>
    </source>
</reference>
<dbReference type="SUPFAM" id="SSF53167">
    <property type="entry name" value="Purine and uridine phosphorylases"/>
    <property type="match status" value="1"/>
</dbReference>
<gene>
    <name evidence="2" type="ORF">BDV29DRAFT_158998</name>
</gene>
<protein>
    <submittedName>
        <fullName evidence="2">Nucleoside phosphorylase domain-containing protein</fullName>
    </submittedName>
</protein>
<accession>A0A5N5WTQ8</accession>
<feature type="compositionally biased region" description="Basic and acidic residues" evidence="1">
    <location>
        <begin position="389"/>
        <end position="403"/>
    </location>
</feature>